<sequence length="376" mass="40768">MRDRSAGPVRLLVLQATPFCNLDCAYCYLPHRDDSQRMSGDVLDAIGRNIVAGPLAEEPLSIVWHGGEPMTLPPDWYEEAFARIDHASGGRTVRHAFQTNAIGINDSWVRLFRQRDVRIGVSIDGPRAVHDAYRKTRGGRGSHELSMRGAARLSDAGLPFHLISVLTADSLSQPDALFDFYVAHGFRDVCFNVEEQEGAHPRSGLEGLGTEAVYRRFLDRFFARIAAADAPFACRELDAARALALTPSGARRANPQTRPLEIVTVAADGAMSTYSPELIGTAAPQYADFSFGNVCEGGPERILDHPAFRRLRADIDAGVAACAAGCAWFDVCGGGAPANKFFEHGHLRGTETLFCRLTRQTGLEAALATLEADVAA</sequence>
<dbReference type="EMBL" id="CP048788">
    <property type="protein sequence ID" value="QJF51829.1"/>
    <property type="molecule type" value="Genomic_DNA"/>
</dbReference>
<dbReference type="NCBIfam" id="TIGR04261">
    <property type="entry name" value="rSAM_GlyRichRpt"/>
    <property type="match status" value="1"/>
</dbReference>
<dbReference type="Pfam" id="PF04055">
    <property type="entry name" value="Radical_SAM"/>
    <property type="match status" value="1"/>
</dbReference>
<evidence type="ECO:0000256" key="3">
    <source>
        <dbReference type="ARBA" id="ARBA00022723"/>
    </source>
</evidence>
<dbReference type="SFLD" id="SFLDS00029">
    <property type="entry name" value="Radical_SAM"/>
    <property type="match status" value="1"/>
</dbReference>
<protein>
    <submittedName>
        <fullName evidence="7">GRRM system radical SAM/SPASM domain protein</fullName>
    </submittedName>
</protein>
<proteinExistence type="predicted"/>
<evidence type="ECO:0000256" key="4">
    <source>
        <dbReference type="ARBA" id="ARBA00023004"/>
    </source>
</evidence>
<keyword evidence="2" id="KW-0949">S-adenosyl-L-methionine</keyword>
<keyword evidence="4" id="KW-0408">Iron</keyword>
<dbReference type="GO" id="GO:0016491">
    <property type="term" value="F:oxidoreductase activity"/>
    <property type="evidence" value="ECO:0007669"/>
    <property type="project" value="InterPro"/>
</dbReference>
<evidence type="ECO:0000259" key="6">
    <source>
        <dbReference type="PROSITE" id="PS51918"/>
    </source>
</evidence>
<dbReference type="InterPro" id="IPR007197">
    <property type="entry name" value="rSAM"/>
</dbReference>
<dbReference type="PANTHER" id="PTHR43273">
    <property type="entry name" value="ANAEROBIC SULFATASE-MATURATING ENZYME HOMOLOG ASLB-RELATED"/>
    <property type="match status" value="1"/>
</dbReference>
<dbReference type="InterPro" id="IPR058240">
    <property type="entry name" value="rSAM_sf"/>
</dbReference>
<keyword evidence="5" id="KW-0411">Iron-sulfur</keyword>
<dbReference type="InterPro" id="IPR023867">
    <property type="entry name" value="Sulphatase_maturase_rSAM"/>
</dbReference>
<keyword evidence="8" id="KW-1185">Reference proteome</keyword>
<reference evidence="7 8" key="1">
    <citation type="submission" date="2020-02" db="EMBL/GenBank/DDBJ databases">
        <title>Genome sequence of Roseobacter ponti.</title>
        <authorList>
            <person name="Hollensteiner J."/>
            <person name="Schneider D."/>
            <person name="Poehlein A."/>
            <person name="Daniel R."/>
        </authorList>
    </citation>
    <scope>NUCLEOTIDE SEQUENCE [LARGE SCALE GENOMIC DNA]</scope>
    <source>
        <strain evidence="7 8">DSM 106830</strain>
    </source>
</reference>
<comment type="cofactor">
    <cofactor evidence="1">
        <name>[4Fe-4S] cluster</name>
        <dbReference type="ChEBI" id="CHEBI:49883"/>
    </cofactor>
</comment>
<dbReference type="Gene3D" id="3.20.20.70">
    <property type="entry name" value="Aldolase class I"/>
    <property type="match status" value="1"/>
</dbReference>
<dbReference type="KEGG" id="rpon:G3256_11980"/>
<dbReference type="AlphaFoldDB" id="A0A858SSE1"/>
<evidence type="ECO:0000256" key="2">
    <source>
        <dbReference type="ARBA" id="ARBA00022691"/>
    </source>
</evidence>
<dbReference type="RefSeq" id="WP_169641047.1">
    <property type="nucleotide sequence ID" value="NZ_CP048788.1"/>
</dbReference>
<dbReference type="SUPFAM" id="SSF102114">
    <property type="entry name" value="Radical SAM enzymes"/>
    <property type="match status" value="1"/>
</dbReference>
<keyword evidence="3" id="KW-0479">Metal-binding</keyword>
<evidence type="ECO:0000313" key="8">
    <source>
        <dbReference type="Proteomes" id="UP000503308"/>
    </source>
</evidence>
<dbReference type="Proteomes" id="UP000503308">
    <property type="component" value="Chromosome"/>
</dbReference>
<dbReference type="SFLD" id="SFLDG01386">
    <property type="entry name" value="main_SPASM_domain-containing"/>
    <property type="match status" value="1"/>
</dbReference>
<dbReference type="InterPro" id="IPR013785">
    <property type="entry name" value="Aldolase_TIM"/>
</dbReference>
<dbReference type="PROSITE" id="PS51918">
    <property type="entry name" value="RADICAL_SAM"/>
    <property type="match status" value="1"/>
</dbReference>
<dbReference type="SFLD" id="SFLDG01072">
    <property type="entry name" value="dehydrogenase_like"/>
    <property type="match status" value="1"/>
</dbReference>
<feature type="domain" description="Radical SAM core" evidence="6">
    <location>
        <begin position="4"/>
        <end position="231"/>
    </location>
</feature>
<evidence type="ECO:0000256" key="5">
    <source>
        <dbReference type="ARBA" id="ARBA00023014"/>
    </source>
</evidence>
<gene>
    <name evidence="7" type="primary">grrM</name>
    <name evidence="7" type="ORF">G3256_11980</name>
</gene>
<dbReference type="CDD" id="cd01335">
    <property type="entry name" value="Radical_SAM"/>
    <property type="match status" value="1"/>
</dbReference>
<dbReference type="PANTHER" id="PTHR43273:SF8">
    <property type="entry name" value="RADICAL SAM DOMAIN PROTEIN"/>
    <property type="match status" value="1"/>
</dbReference>
<dbReference type="InterPro" id="IPR026357">
    <property type="entry name" value="rSAM_SPASM_GrrM_OscB"/>
</dbReference>
<evidence type="ECO:0000256" key="1">
    <source>
        <dbReference type="ARBA" id="ARBA00001966"/>
    </source>
</evidence>
<organism evidence="7 8">
    <name type="scientific">Roseobacter ponti</name>
    <dbReference type="NCBI Taxonomy" id="1891787"/>
    <lineage>
        <taxon>Bacteria</taxon>
        <taxon>Pseudomonadati</taxon>
        <taxon>Pseudomonadota</taxon>
        <taxon>Alphaproteobacteria</taxon>
        <taxon>Rhodobacterales</taxon>
        <taxon>Roseobacteraceae</taxon>
        <taxon>Roseobacter</taxon>
    </lineage>
</organism>
<dbReference type="GO" id="GO:0051536">
    <property type="term" value="F:iron-sulfur cluster binding"/>
    <property type="evidence" value="ECO:0007669"/>
    <property type="project" value="UniProtKB-KW"/>
</dbReference>
<dbReference type="SFLD" id="SFLDG01067">
    <property type="entry name" value="SPASM/twitch_domain_containing"/>
    <property type="match status" value="1"/>
</dbReference>
<name>A0A858SSE1_9RHOB</name>
<dbReference type="GO" id="GO:0046872">
    <property type="term" value="F:metal ion binding"/>
    <property type="evidence" value="ECO:0007669"/>
    <property type="project" value="UniProtKB-KW"/>
</dbReference>
<accession>A0A858SSE1</accession>
<evidence type="ECO:0000313" key="7">
    <source>
        <dbReference type="EMBL" id="QJF51829.1"/>
    </source>
</evidence>